<evidence type="ECO:0000313" key="1">
    <source>
        <dbReference type="EMBL" id="KAF6433729.1"/>
    </source>
</evidence>
<gene>
    <name evidence="1" type="ORF">HJG59_008810</name>
</gene>
<proteinExistence type="predicted"/>
<organism evidence="1 2">
    <name type="scientific">Molossus molossus</name>
    <name type="common">Pallas' mastiff bat</name>
    <name type="synonym">Vespertilio molossus</name>
    <dbReference type="NCBI Taxonomy" id="27622"/>
    <lineage>
        <taxon>Eukaryota</taxon>
        <taxon>Metazoa</taxon>
        <taxon>Chordata</taxon>
        <taxon>Craniata</taxon>
        <taxon>Vertebrata</taxon>
        <taxon>Euteleostomi</taxon>
        <taxon>Mammalia</taxon>
        <taxon>Eutheria</taxon>
        <taxon>Laurasiatheria</taxon>
        <taxon>Chiroptera</taxon>
        <taxon>Yangochiroptera</taxon>
        <taxon>Molossidae</taxon>
        <taxon>Molossus</taxon>
    </lineage>
</organism>
<dbReference type="InParanoid" id="A0A7J8EEY6"/>
<accession>A0A7J8EEY6</accession>
<comment type="caution">
    <text evidence="1">The sequence shown here is derived from an EMBL/GenBank/DDBJ whole genome shotgun (WGS) entry which is preliminary data.</text>
</comment>
<name>A0A7J8EEY6_MOLMO</name>
<evidence type="ECO:0000313" key="2">
    <source>
        <dbReference type="Proteomes" id="UP000550707"/>
    </source>
</evidence>
<reference evidence="1 2" key="1">
    <citation type="journal article" date="2020" name="Nature">
        <title>Six reference-quality genomes reveal evolution of bat adaptations.</title>
        <authorList>
            <person name="Jebb D."/>
            <person name="Huang Z."/>
            <person name="Pippel M."/>
            <person name="Hughes G.M."/>
            <person name="Lavrichenko K."/>
            <person name="Devanna P."/>
            <person name="Winkler S."/>
            <person name="Jermiin L.S."/>
            <person name="Skirmuntt E.C."/>
            <person name="Katzourakis A."/>
            <person name="Burkitt-Gray L."/>
            <person name="Ray D.A."/>
            <person name="Sullivan K.A.M."/>
            <person name="Roscito J.G."/>
            <person name="Kirilenko B.M."/>
            <person name="Davalos L.M."/>
            <person name="Corthals A.P."/>
            <person name="Power M.L."/>
            <person name="Jones G."/>
            <person name="Ransome R.D."/>
            <person name="Dechmann D.K.N."/>
            <person name="Locatelli A.G."/>
            <person name="Puechmaille S.J."/>
            <person name="Fedrigo O."/>
            <person name="Jarvis E.D."/>
            <person name="Hiller M."/>
            <person name="Vernes S.C."/>
            <person name="Myers E.W."/>
            <person name="Teeling E.C."/>
        </authorList>
    </citation>
    <scope>NUCLEOTIDE SEQUENCE [LARGE SCALE GENOMIC DNA]</scope>
    <source>
        <strain evidence="1">MMolMol1</strain>
        <tissue evidence="1">Muscle</tissue>
    </source>
</reference>
<dbReference type="EMBL" id="JACASF010000014">
    <property type="protein sequence ID" value="KAF6433729.1"/>
    <property type="molecule type" value="Genomic_DNA"/>
</dbReference>
<dbReference type="Proteomes" id="UP000550707">
    <property type="component" value="Unassembled WGS sequence"/>
</dbReference>
<sequence>MLLFTALGMWADRPPSEVERASFLGRCSLCSFKHPLLASTLCPLHWLLFFFFIPRILTQVLSALACPCAHLPGPLLPQRGANCPLPAAPLPAAPIASRPCRPHARRCLSPGNLARQSLTPGSSAHCLSKGKLISL</sequence>
<keyword evidence="2" id="KW-1185">Reference proteome</keyword>
<protein>
    <submittedName>
        <fullName evidence="1">Uncharacterized protein</fullName>
    </submittedName>
</protein>
<dbReference type="AlphaFoldDB" id="A0A7J8EEY6"/>